<dbReference type="Gene3D" id="3.60.120.10">
    <property type="entry name" value="Anthranilate synthase"/>
    <property type="match status" value="1"/>
</dbReference>
<keyword evidence="5" id="KW-0479">Metal-binding</keyword>
<evidence type="ECO:0000313" key="7">
    <source>
        <dbReference type="EMBL" id="RWR01311.1"/>
    </source>
</evidence>
<keyword evidence="4 5" id="KW-0413">Isomerase</keyword>
<dbReference type="GO" id="GO:0000287">
    <property type="term" value="F:magnesium ion binding"/>
    <property type="evidence" value="ECO:0007669"/>
    <property type="project" value="UniProtKB-UniRule"/>
</dbReference>
<dbReference type="EC" id="5.4.4.2" evidence="5"/>
<dbReference type="InterPro" id="IPR004561">
    <property type="entry name" value="IsoChor_synthase"/>
</dbReference>
<dbReference type="EMBL" id="JMEE01000038">
    <property type="protein sequence ID" value="RWR01311.1"/>
    <property type="molecule type" value="Genomic_DNA"/>
</dbReference>
<feature type="binding site" evidence="5">
    <location>
        <position position="280"/>
    </location>
    <ligand>
        <name>Mg(2+)</name>
        <dbReference type="ChEBI" id="CHEBI:18420"/>
    </ligand>
</feature>
<keyword evidence="3 5" id="KW-0460">Magnesium</keyword>
<dbReference type="UniPathway" id="UPA01057">
    <property type="reaction ID" value="UER00163"/>
</dbReference>
<comment type="pathway">
    <text evidence="5">Quinol/quinone metabolism; menaquinone biosynthesis.</text>
</comment>
<dbReference type="NCBIfam" id="TIGR00543">
    <property type="entry name" value="isochor_syn"/>
    <property type="match status" value="1"/>
</dbReference>
<protein>
    <recommendedName>
        <fullName evidence="5">Isochorismate synthase MenF</fullName>
        <ecNumber evidence="5">5.4.4.2</ecNumber>
    </recommendedName>
    <alternativeName>
        <fullName evidence="5">Isochorismate mutase</fullName>
    </alternativeName>
</protein>
<feature type="domain" description="Chorismate-utilising enzyme C-terminal" evidence="6">
    <location>
        <begin position="165"/>
        <end position="416"/>
    </location>
</feature>
<reference evidence="7 8" key="1">
    <citation type="submission" date="2014-04" db="EMBL/GenBank/DDBJ databases">
        <title>Draft genome sequence of Pantoea beijingensis strain LMG 27579, an emerging pathogen to Pleurotus eryngii with potential industrial application.</title>
        <authorList>
            <person name="Xu F."/>
            <person name="Liu Y."/>
            <person name="Wang S."/>
            <person name="Yin Y."/>
            <person name="Ma Y."/>
            <person name="Zhao S."/>
            <person name="Rong C."/>
        </authorList>
    </citation>
    <scope>NUCLEOTIDE SEQUENCE [LARGE SCALE GENOMIC DNA]</scope>
    <source>
        <strain evidence="7 8">LMG 27579</strain>
    </source>
</reference>
<comment type="pathway">
    <text evidence="5">Quinol/quinone metabolism; 1,4-dihydroxy-2-naphthoate biosynthesis; 1,4-dihydroxy-2-naphthoate from chorismate: step 1/7.</text>
</comment>
<dbReference type="HAMAP" id="MF_01935">
    <property type="entry name" value="MenF"/>
    <property type="match status" value="1"/>
</dbReference>
<keyword evidence="8" id="KW-1185">Reference proteome</keyword>
<dbReference type="NCBIfam" id="NF011588">
    <property type="entry name" value="PRK15012.1"/>
    <property type="match status" value="1"/>
</dbReference>
<evidence type="ECO:0000259" key="6">
    <source>
        <dbReference type="Pfam" id="PF00425"/>
    </source>
</evidence>
<gene>
    <name evidence="5" type="primary">menF</name>
    <name evidence="7" type="ORF">ED28_14365</name>
</gene>
<dbReference type="PANTHER" id="PTHR47253:SF4">
    <property type="entry name" value="ISOCHORISMATE SYNTHASE 2, CHLOROPLASTIC"/>
    <property type="match status" value="1"/>
</dbReference>
<feature type="active site" description="Proton acceptor" evidence="5">
    <location>
        <position position="186"/>
    </location>
</feature>
<dbReference type="PANTHER" id="PTHR47253">
    <property type="match status" value="1"/>
</dbReference>
<dbReference type="Pfam" id="PF00425">
    <property type="entry name" value="Chorismate_bind"/>
    <property type="match status" value="1"/>
</dbReference>
<dbReference type="UniPathway" id="UPA00079"/>
<comment type="cofactor">
    <cofactor evidence="5">
        <name>Mg(2+)</name>
        <dbReference type="ChEBI" id="CHEBI:18420"/>
    </cofactor>
</comment>
<feature type="active site" description="Proton donor" evidence="5">
    <location>
        <position position="236"/>
    </location>
</feature>
<evidence type="ECO:0000313" key="8">
    <source>
        <dbReference type="Proteomes" id="UP000288794"/>
    </source>
</evidence>
<accession>A0A443IAQ7</accession>
<dbReference type="GO" id="GO:0009234">
    <property type="term" value="P:menaquinone biosynthetic process"/>
    <property type="evidence" value="ECO:0007669"/>
    <property type="project" value="UniProtKB-UniRule"/>
</dbReference>
<comment type="catalytic activity">
    <reaction evidence="1 5">
        <text>chorismate = isochorismate</text>
        <dbReference type="Rhea" id="RHEA:18985"/>
        <dbReference type="ChEBI" id="CHEBI:29748"/>
        <dbReference type="ChEBI" id="CHEBI:29780"/>
        <dbReference type="EC" id="5.4.4.2"/>
    </reaction>
</comment>
<dbReference type="Proteomes" id="UP000288794">
    <property type="component" value="Unassembled WGS sequence"/>
</dbReference>
<evidence type="ECO:0000256" key="5">
    <source>
        <dbReference type="HAMAP-Rule" id="MF_01935"/>
    </source>
</evidence>
<evidence type="ECO:0000256" key="4">
    <source>
        <dbReference type="ARBA" id="ARBA00023235"/>
    </source>
</evidence>
<evidence type="ECO:0000256" key="1">
    <source>
        <dbReference type="ARBA" id="ARBA00000799"/>
    </source>
</evidence>
<dbReference type="GO" id="GO:0008909">
    <property type="term" value="F:isochorismate synthase activity"/>
    <property type="evidence" value="ECO:0007669"/>
    <property type="project" value="UniProtKB-UniRule"/>
</dbReference>
<dbReference type="InterPro" id="IPR034681">
    <property type="entry name" value="MenF"/>
</dbReference>
<proteinExistence type="inferred from homology"/>
<name>A0A443IAQ7_9GAMM</name>
<comment type="caution">
    <text evidence="7">The sequence shown here is derived from an EMBL/GenBank/DDBJ whole genome shotgun (WGS) entry which is preliminary data.</text>
</comment>
<dbReference type="InterPro" id="IPR044250">
    <property type="entry name" value="MenF-like"/>
</dbReference>
<dbReference type="InterPro" id="IPR005801">
    <property type="entry name" value="ADC_synthase"/>
</dbReference>
<dbReference type="SUPFAM" id="SSF56322">
    <property type="entry name" value="ADC synthase"/>
    <property type="match status" value="1"/>
</dbReference>
<dbReference type="RefSeq" id="WP_375139778.1">
    <property type="nucleotide sequence ID" value="NZ_CP071409.1"/>
</dbReference>
<comment type="function">
    <text evidence="5">Catalyzes the conversion of chorismate to isochorismate.</text>
</comment>
<sequence>MMTFSAAIAQLQQELQNIRYNEAGCRQICIALSDEEDALAWLGAQHCWPQLYMMHRNERAAVAACGEVMHFDDIHQAQAFSRWLPANVQIWGANDFAGEHGFLFLPRLMWQRRGKECSLILTLCSETSLSDDILRAQIFLTALRPWQPLPPLSLSLCHRQHHPDKPEWIQLVEQATDAILKGSMEKVVLARATDLQFTSAVSPVSLLAASRAVNQGCYHFLLAFDQHQAFIGSTPERLFLRQQTELFTEALAGTVANPPDNELAEQYAFWLRHDDKNQHENMLVVEDICQRLQSIVSGLALMAPEIIRLRNVQHLRRRIHGQLRQINDALCLSRLQPTAAVAGVPRNRARDFISRYESFPREWYAGTLGYLSRQRSEFSVSLRSAFVHDRCVRLYAGAGIVAGSDAEREWQEIENKAAALASLLYDAAVVDILKKEVQA</sequence>
<organism evidence="7 8">
    <name type="scientific">[Pantoea] beijingensis</name>
    <dbReference type="NCBI Taxonomy" id="1324864"/>
    <lineage>
        <taxon>Bacteria</taxon>
        <taxon>Pseudomonadati</taxon>
        <taxon>Pseudomonadota</taxon>
        <taxon>Gammaproteobacteria</taxon>
        <taxon>Enterobacterales</taxon>
        <taxon>Erwiniaceae</taxon>
        <taxon>Erwinia</taxon>
    </lineage>
</organism>
<keyword evidence="5" id="KW-0474">Menaquinone biosynthesis</keyword>
<evidence type="ECO:0000256" key="2">
    <source>
        <dbReference type="ARBA" id="ARBA00005297"/>
    </source>
</evidence>
<dbReference type="InterPro" id="IPR015890">
    <property type="entry name" value="Chorismate_C"/>
</dbReference>
<dbReference type="AlphaFoldDB" id="A0A443IAQ7"/>
<evidence type="ECO:0000256" key="3">
    <source>
        <dbReference type="ARBA" id="ARBA00022842"/>
    </source>
</evidence>
<feature type="binding site" evidence="5">
    <location>
        <position position="412"/>
    </location>
    <ligand>
        <name>Mg(2+)</name>
        <dbReference type="ChEBI" id="CHEBI:18420"/>
    </ligand>
</feature>
<comment type="similarity">
    <text evidence="2 5">Belongs to the isochorismate synthase family.</text>
</comment>